<keyword evidence="6" id="KW-0175">Coiled coil</keyword>
<dbReference type="Pfam" id="PF09454">
    <property type="entry name" value="Vps23_core"/>
    <property type="match status" value="1"/>
</dbReference>
<dbReference type="OrthoDB" id="306304at2759"/>
<gene>
    <name evidence="8" type="ORF">CANVERA_P1864</name>
</gene>
<evidence type="ECO:0000256" key="4">
    <source>
        <dbReference type="ARBA" id="ARBA00022753"/>
    </source>
</evidence>
<evidence type="ECO:0000256" key="6">
    <source>
        <dbReference type="ARBA" id="ARBA00023054"/>
    </source>
</evidence>
<dbReference type="SUPFAM" id="SSF140111">
    <property type="entry name" value="Endosomal sorting complex assembly domain"/>
    <property type="match status" value="1"/>
</dbReference>
<dbReference type="PANTHER" id="PTHR23306">
    <property type="entry name" value="TUMOR SUSCEPTIBILITY GENE 101 PROTEIN-RELATED"/>
    <property type="match status" value="1"/>
</dbReference>
<evidence type="ECO:0000259" key="7">
    <source>
        <dbReference type="PROSITE" id="PS51322"/>
    </source>
</evidence>
<dbReference type="GO" id="GO:0043130">
    <property type="term" value="F:ubiquitin binding"/>
    <property type="evidence" value="ECO:0007669"/>
    <property type="project" value="TreeGrafter"/>
</dbReference>
<dbReference type="CDD" id="cd11685">
    <property type="entry name" value="UEV_TSG101-like"/>
    <property type="match status" value="1"/>
</dbReference>
<keyword evidence="4" id="KW-0967">Endosome</keyword>
<evidence type="ECO:0000313" key="9">
    <source>
        <dbReference type="Proteomes" id="UP001152885"/>
    </source>
</evidence>
<evidence type="ECO:0000256" key="3">
    <source>
        <dbReference type="ARBA" id="ARBA00022448"/>
    </source>
</evidence>
<dbReference type="GO" id="GO:0000813">
    <property type="term" value="C:ESCRT I complex"/>
    <property type="evidence" value="ECO:0007669"/>
    <property type="project" value="TreeGrafter"/>
</dbReference>
<comment type="caution">
    <text evidence="8">The sequence shown here is derived from an EMBL/GenBank/DDBJ whole genome shotgun (WGS) entry which is preliminary data.</text>
</comment>
<accession>A0A9W4TVH4</accession>
<dbReference type="InterPro" id="IPR037202">
    <property type="entry name" value="ESCRT_assembly_dom"/>
</dbReference>
<feature type="domain" description="UEV" evidence="7">
    <location>
        <begin position="6"/>
        <end position="155"/>
    </location>
</feature>
<comment type="subcellular location">
    <subcellularLocation>
        <location evidence="1">Endosome</location>
    </subcellularLocation>
</comment>
<keyword evidence="5" id="KW-0653">Protein transport</keyword>
<dbReference type="GO" id="GO:0072666">
    <property type="term" value="P:establishment of protein localization to vacuole"/>
    <property type="evidence" value="ECO:0007669"/>
    <property type="project" value="UniProtKB-ARBA"/>
</dbReference>
<evidence type="ECO:0000256" key="5">
    <source>
        <dbReference type="ARBA" id="ARBA00022927"/>
    </source>
</evidence>
<dbReference type="InterPro" id="IPR016135">
    <property type="entry name" value="UBQ-conjugating_enzyme/RWD"/>
</dbReference>
<evidence type="ECO:0000256" key="2">
    <source>
        <dbReference type="ARBA" id="ARBA00009594"/>
    </source>
</evidence>
<protein>
    <recommendedName>
        <fullName evidence="7">UEV domain-containing protein</fullName>
    </recommendedName>
</protein>
<proteinExistence type="inferred from homology"/>
<name>A0A9W4TVH4_9ASCO</name>
<evidence type="ECO:0000256" key="1">
    <source>
        <dbReference type="ARBA" id="ARBA00004177"/>
    </source>
</evidence>
<organism evidence="8 9">
    <name type="scientific">Candida verbasci</name>
    <dbReference type="NCBI Taxonomy" id="1227364"/>
    <lineage>
        <taxon>Eukaryota</taxon>
        <taxon>Fungi</taxon>
        <taxon>Dikarya</taxon>
        <taxon>Ascomycota</taxon>
        <taxon>Saccharomycotina</taxon>
        <taxon>Pichiomycetes</taxon>
        <taxon>Debaryomycetaceae</taxon>
        <taxon>Candida/Lodderomyces clade</taxon>
        <taxon>Candida</taxon>
    </lineage>
</organism>
<dbReference type="EMBL" id="CANTUO010000001">
    <property type="protein sequence ID" value="CAI5757350.1"/>
    <property type="molecule type" value="Genomic_DNA"/>
</dbReference>
<dbReference type="SUPFAM" id="SSF54495">
    <property type="entry name" value="UBC-like"/>
    <property type="match status" value="1"/>
</dbReference>
<dbReference type="InterPro" id="IPR052070">
    <property type="entry name" value="ESCRT-I_UEV_domain"/>
</dbReference>
<reference evidence="8" key="1">
    <citation type="submission" date="2022-12" db="EMBL/GenBank/DDBJ databases">
        <authorList>
            <person name="Brejova B."/>
        </authorList>
    </citation>
    <scope>NUCLEOTIDE SEQUENCE</scope>
</reference>
<dbReference type="AlphaFoldDB" id="A0A9W4TVH4"/>
<keyword evidence="3" id="KW-0813">Transport</keyword>
<sequence>MSLPQSVSNWLYNVIQPLYIHKQIVYTHIYQFLQLHFKKKLNFKIRTQIHTFIESGQSQLLINLFGIIYIDQIGVPVEIWIPLGYPFDDVPIVYIKPDHAKNWYLIPTNHVDMQGIFYHPYLTKWYKENGDFNLIELINVIHRSILNECPITLGPPVPKTCGPALPPKPIKSPPTSTIPLKYQQPLPIPTISPYPKEISTSPILPKPNTQVANIKEHKPEYKPPDIMDSEIENHPNPQRKELLIQLSNKINEILSQDQINQDINFTNENIKKVDALYNQLNHHCQQAAANSENLETHINYLSTQLTNLTNLNQELTKLDRINQDSDEIHINQTCSLSLDDIIIPDSPLVKQLYEVVCEIKSIKDTIELINQNVNDKNLEYCVKSIRNLGRQLFWLELTKNEIAYIMNLQV</sequence>
<dbReference type="Proteomes" id="UP001152885">
    <property type="component" value="Unassembled WGS sequence"/>
</dbReference>
<evidence type="ECO:0000313" key="8">
    <source>
        <dbReference type="EMBL" id="CAI5757350.1"/>
    </source>
</evidence>
<keyword evidence="9" id="KW-1185">Reference proteome</keyword>
<dbReference type="InterPro" id="IPR017916">
    <property type="entry name" value="SB_dom"/>
</dbReference>
<dbReference type="Gene3D" id="3.10.110.10">
    <property type="entry name" value="Ubiquitin Conjugating Enzyme"/>
    <property type="match status" value="1"/>
</dbReference>
<dbReference type="PANTHER" id="PTHR23306:SF3">
    <property type="entry name" value="TUMOR SUPPRESSOR PROTEIN 101"/>
    <property type="match status" value="1"/>
</dbReference>
<dbReference type="PROSITE" id="PS51322">
    <property type="entry name" value="UEV"/>
    <property type="match status" value="1"/>
</dbReference>
<dbReference type="GO" id="GO:0043162">
    <property type="term" value="P:ubiquitin-dependent protein catabolic process via the multivesicular body sorting pathway"/>
    <property type="evidence" value="ECO:0007669"/>
    <property type="project" value="UniProtKB-ARBA"/>
</dbReference>
<dbReference type="GO" id="GO:0006886">
    <property type="term" value="P:intracellular protein transport"/>
    <property type="evidence" value="ECO:0007669"/>
    <property type="project" value="UniProtKB-ARBA"/>
</dbReference>
<dbReference type="Pfam" id="PF05743">
    <property type="entry name" value="UEV"/>
    <property type="match status" value="1"/>
</dbReference>
<dbReference type="InterPro" id="IPR008883">
    <property type="entry name" value="UEV_N"/>
</dbReference>
<dbReference type="Gene3D" id="6.10.140.820">
    <property type="match status" value="1"/>
</dbReference>
<comment type="similarity">
    <text evidence="2">Belongs to the ubiquitin-conjugating enzyme family. UEV subfamily.</text>
</comment>